<keyword evidence="5" id="KW-1185">Reference proteome</keyword>
<dbReference type="InterPro" id="IPR032508">
    <property type="entry name" value="FecR_C"/>
</dbReference>
<protein>
    <submittedName>
        <fullName evidence="4">Iron dicitrate transporter FecR</fullName>
    </submittedName>
</protein>
<dbReference type="Pfam" id="PF16344">
    <property type="entry name" value="FecR_C"/>
    <property type="match status" value="1"/>
</dbReference>
<organism evidence="4 5">
    <name type="scientific">Parapedobacter pyrenivorans</name>
    <dbReference type="NCBI Taxonomy" id="1305674"/>
    <lineage>
        <taxon>Bacteria</taxon>
        <taxon>Pseudomonadati</taxon>
        <taxon>Bacteroidota</taxon>
        <taxon>Sphingobacteriia</taxon>
        <taxon>Sphingobacteriales</taxon>
        <taxon>Sphingobacteriaceae</taxon>
        <taxon>Parapedobacter</taxon>
    </lineage>
</organism>
<name>A0A917HEE6_9SPHI</name>
<keyword evidence="1" id="KW-0472">Membrane</keyword>
<dbReference type="AlphaFoldDB" id="A0A917HEE6"/>
<accession>A0A917HEE6</accession>
<dbReference type="EMBL" id="BMER01000001">
    <property type="protein sequence ID" value="GGG75284.1"/>
    <property type="molecule type" value="Genomic_DNA"/>
</dbReference>
<dbReference type="PANTHER" id="PTHR30273">
    <property type="entry name" value="PERIPLASMIC SIGNAL SENSOR AND SIGMA FACTOR ACTIVATOR FECR-RELATED"/>
    <property type="match status" value="1"/>
</dbReference>
<dbReference type="Proteomes" id="UP000660862">
    <property type="component" value="Unassembled WGS sequence"/>
</dbReference>
<keyword evidence="1" id="KW-0812">Transmembrane</keyword>
<dbReference type="Gene3D" id="3.55.50.30">
    <property type="match status" value="1"/>
</dbReference>
<sequence length="397" mass="44647">MEKDRLQELIVKYTSGQIDKPELTELLDYVVARGESPEMQSLLTKLLETTNADDSLQLDADALYRRITHAYRGVHRRKSPLRLPRWWHGAAAVLLAAICLWVFKGDILFGGDTSYAKEMRTVTTTPTDKPLLRLADGRTIYLDSMDNGALATEDGIQISLQNGTIYYTDKAHSSTDESLENTIITPKGRQYQVVLPDGSKLWLNAASTVSYPIRFNSKKREITVSGEVYLEVEHAAEWPFVVDTKMQQIEVVGTKFNVSAYSDDLTTKTTLVDGRVKVSFVGEAEIQHAQNSIMLKPGQQLVSTESEKGGRVIHVDPEEMVSWKDNLFVFSDEEISEVMKKVSRWYDVEIEYLDGMAGKRIGGSIPRLTNVEELMNALEDTGLLHYKMEGGTIVVMR</sequence>
<comment type="caution">
    <text evidence="4">The sequence shown here is derived from an EMBL/GenBank/DDBJ whole genome shotgun (WGS) entry which is preliminary data.</text>
</comment>
<keyword evidence="1" id="KW-1133">Transmembrane helix</keyword>
<proteinExistence type="predicted"/>
<gene>
    <name evidence="4" type="ORF">GCM10007415_03670</name>
</gene>
<feature type="domain" description="Protein FecR C-terminal" evidence="3">
    <location>
        <begin position="328"/>
        <end position="395"/>
    </location>
</feature>
<dbReference type="Pfam" id="PF04773">
    <property type="entry name" value="FecR"/>
    <property type="match status" value="1"/>
</dbReference>
<evidence type="ECO:0000256" key="1">
    <source>
        <dbReference type="SAM" id="Phobius"/>
    </source>
</evidence>
<dbReference type="PANTHER" id="PTHR30273:SF2">
    <property type="entry name" value="PROTEIN FECR"/>
    <property type="match status" value="1"/>
</dbReference>
<dbReference type="InterPro" id="IPR012373">
    <property type="entry name" value="Ferrdict_sens_TM"/>
</dbReference>
<evidence type="ECO:0000313" key="5">
    <source>
        <dbReference type="Proteomes" id="UP000660862"/>
    </source>
</evidence>
<evidence type="ECO:0000313" key="4">
    <source>
        <dbReference type="EMBL" id="GGG75284.1"/>
    </source>
</evidence>
<dbReference type="RefSeq" id="WP_188504234.1">
    <property type="nucleotide sequence ID" value="NZ_BMER01000001.1"/>
</dbReference>
<dbReference type="GO" id="GO:0016989">
    <property type="term" value="F:sigma factor antagonist activity"/>
    <property type="evidence" value="ECO:0007669"/>
    <property type="project" value="TreeGrafter"/>
</dbReference>
<feature type="domain" description="FecR protein" evidence="2">
    <location>
        <begin position="182"/>
        <end position="277"/>
    </location>
</feature>
<evidence type="ECO:0000259" key="3">
    <source>
        <dbReference type="Pfam" id="PF16344"/>
    </source>
</evidence>
<evidence type="ECO:0000259" key="2">
    <source>
        <dbReference type="Pfam" id="PF04773"/>
    </source>
</evidence>
<reference evidence="4" key="1">
    <citation type="journal article" date="2014" name="Int. J. Syst. Evol. Microbiol.">
        <title>Complete genome sequence of Corynebacterium casei LMG S-19264T (=DSM 44701T), isolated from a smear-ripened cheese.</title>
        <authorList>
            <consortium name="US DOE Joint Genome Institute (JGI-PGF)"/>
            <person name="Walter F."/>
            <person name="Albersmeier A."/>
            <person name="Kalinowski J."/>
            <person name="Ruckert C."/>
        </authorList>
    </citation>
    <scope>NUCLEOTIDE SEQUENCE</scope>
    <source>
        <strain evidence="4">CGMCC 1.12195</strain>
    </source>
</reference>
<dbReference type="Gene3D" id="2.60.120.1440">
    <property type="match status" value="1"/>
</dbReference>
<reference evidence="4" key="2">
    <citation type="submission" date="2020-09" db="EMBL/GenBank/DDBJ databases">
        <authorList>
            <person name="Sun Q."/>
            <person name="Zhou Y."/>
        </authorList>
    </citation>
    <scope>NUCLEOTIDE SEQUENCE</scope>
    <source>
        <strain evidence="4">CGMCC 1.12195</strain>
    </source>
</reference>
<dbReference type="InterPro" id="IPR006860">
    <property type="entry name" value="FecR"/>
</dbReference>
<feature type="transmembrane region" description="Helical" evidence="1">
    <location>
        <begin position="86"/>
        <end position="103"/>
    </location>
</feature>